<protein>
    <submittedName>
        <fullName evidence="1">Uncharacterized protein</fullName>
    </submittedName>
</protein>
<dbReference type="AlphaFoldDB" id="R0K8B7"/>
<sequence>MSTPKQRPPSTCVQNFHSCFSKFSQVANIPTFNYEIDAEADMVIVLRTLNASFASSSPAEVEVSITTFDQGLASEDTDQATSVKVAIAPDDESESILNDIKGDEIWSCVFPRHPISILSTTSVCCSTMERVLRKLSSTRRERGRMLLSARNPGGKLQD</sequence>
<dbReference type="EMBL" id="KB908648">
    <property type="protein sequence ID" value="EOA85704.1"/>
    <property type="molecule type" value="Genomic_DNA"/>
</dbReference>
<dbReference type="HOGENOM" id="CLU_1722035_0_0_1"/>
<gene>
    <name evidence="1" type="ORF">SETTUDRAFT_40110</name>
</gene>
<keyword evidence="2" id="KW-1185">Reference proteome</keyword>
<dbReference type="Proteomes" id="UP000016935">
    <property type="component" value="Unassembled WGS sequence"/>
</dbReference>
<reference evidence="1 2" key="1">
    <citation type="journal article" date="2012" name="PLoS Pathog.">
        <title>Diverse lifestyles and strategies of plant pathogenesis encoded in the genomes of eighteen Dothideomycetes fungi.</title>
        <authorList>
            <person name="Ohm R.A."/>
            <person name="Feau N."/>
            <person name="Henrissat B."/>
            <person name="Schoch C.L."/>
            <person name="Horwitz B.A."/>
            <person name="Barry K.W."/>
            <person name="Condon B.J."/>
            <person name="Copeland A.C."/>
            <person name="Dhillon B."/>
            <person name="Glaser F."/>
            <person name="Hesse C.N."/>
            <person name="Kosti I."/>
            <person name="LaButti K."/>
            <person name="Lindquist E.A."/>
            <person name="Lucas S."/>
            <person name="Salamov A.A."/>
            <person name="Bradshaw R.E."/>
            <person name="Ciuffetti L."/>
            <person name="Hamelin R.C."/>
            <person name="Kema G.H.J."/>
            <person name="Lawrence C."/>
            <person name="Scott J.A."/>
            <person name="Spatafora J.W."/>
            <person name="Turgeon B.G."/>
            <person name="de Wit P.J.G.M."/>
            <person name="Zhong S."/>
            <person name="Goodwin S.B."/>
            <person name="Grigoriev I.V."/>
        </authorList>
    </citation>
    <scope>NUCLEOTIDE SEQUENCE [LARGE SCALE GENOMIC DNA]</scope>
    <source>
        <strain evidence="2">28A</strain>
    </source>
</reference>
<proteinExistence type="predicted"/>
<evidence type="ECO:0000313" key="2">
    <source>
        <dbReference type="Proteomes" id="UP000016935"/>
    </source>
</evidence>
<dbReference type="GeneID" id="19404580"/>
<organism evidence="1 2">
    <name type="scientific">Exserohilum turcicum (strain 28A)</name>
    <name type="common">Northern leaf blight fungus</name>
    <name type="synonym">Setosphaeria turcica</name>
    <dbReference type="NCBI Taxonomy" id="671987"/>
    <lineage>
        <taxon>Eukaryota</taxon>
        <taxon>Fungi</taxon>
        <taxon>Dikarya</taxon>
        <taxon>Ascomycota</taxon>
        <taxon>Pezizomycotina</taxon>
        <taxon>Dothideomycetes</taxon>
        <taxon>Pleosporomycetidae</taxon>
        <taxon>Pleosporales</taxon>
        <taxon>Pleosporineae</taxon>
        <taxon>Pleosporaceae</taxon>
        <taxon>Exserohilum</taxon>
    </lineage>
</organism>
<name>R0K8B7_EXST2</name>
<dbReference type="RefSeq" id="XP_008026636.1">
    <property type="nucleotide sequence ID" value="XM_008028445.1"/>
</dbReference>
<evidence type="ECO:0000313" key="1">
    <source>
        <dbReference type="EMBL" id="EOA85704.1"/>
    </source>
</evidence>
<reference evidence="1 2" key="2">
    <citation type="journal article" date="2013" name="PLoS Genet.">
        <title>Comparative genome structure, secondary metabolite, and effector coding capacity across Cochliobolus pathogens.</title>
        <authorList>
            <person name="Condon B.J."/>
            <person name="Leng Y."/>
            <person name="Wu D."/>
            <person name="Bushley K.E."/>
            <person name="Ohm R.A."/>
            <person name="Otillar R."/>
            <person name="Martin J."/>
            <person name="Schackwitz W."/>
            <person name="Grimwood J."/>
            <person name="MohdZainudin N."/>
            <person name="Xue C."/>
            <person name="Wang R."/>
            <person name="Manning V.A."/>
            <person name="Dhillon B."/>
            <person name="Tu Z.J."/>
            <person name="Steffenson B.J."/>
            <person name="Salamov A."/>
            <person name="Sun H."/>
            <person name="Lowry S."/>
            <person name="LaButti K."/>
            <person name="Han J."/>
            <person name="Copeland A."/>
            <person name="Lindquist E."/>
            <person name="Barry K."/>
            <person name="Schmutz J."/>
            <person name="Baker S.E."/>
            <person name="Ciuffetti L.M."/>
            <person name="Grigoriev I.V."/>
            <person name="Zhong S."/>
            <person name="Turgeon B.G."/>
        </authorList>
    </citation>
    <scope>NUCLEOTIDE SEQUENCE [LARGE SCALE GENOMIC DNA]</scope>
    <source>
        <strain evidence="2">28A</strain>
    </source>
</reference>
<accession>R0K8B7</accession>